<reference evidence="3 4" key="1">
    <citation type="submission" date="2020-03" db="EMBL/GenBank/DDBJ databases">
        <title>Genome mining reveals the biosynthetic pathways of PHA and ectoines of the halophilic strain Salinivibrio costicola M318 isolated from fermented shrimp paste.</title>
        <authorList>
            <person name="Doan T.V."/>
            <person name="Tran L.T."/>
            <person name="Trieu T.A."/>
            <person name="Nguyen Q.V."/>
            <person name="Quach T.N."/>
            <person name="Phi T.Q."/>
            <person name="Kumar S."/>
        </authorList>
    </citation>
    <scope>NUCLEOTIDE SEQUENCE [LARGE SCALE GENOMIC DNA]</scope>
    <source>
        <strain evidence="3 4">M318</strain>
    </source>
</reference>
<keyword evidence="2" id="KW-0732">Signal</keyword>
<dbReference type="Proteomes" id="UP000501408">
    <property type="component" value="Chromosome 1"/>
</dbReference>
<keyword evidence="4" id="KW-1185">Reference proteome</keyword>
<dbReference type="Pfam" id="PF09839">
    <property type="entry name" value="DUF2066"/>
    <property type="match status" value="1"/>
</dbReference>
<accession>A0ABX6K239</accession>
<sequence>MIRFVMAVMAMLWLPSAFASNLYHASVPLDNGAQTSQQAAKQQGLLDVLVKVSGQRDIADNPSVQNRLNDVDGLITQLGYGETARTENNESVRTLEVGFDSQQVQALLRDAGLPLWGTPRPSVLVWLVDDRGAEREIVWEQSDVALVDALRDSAAKRGLPVLVPVGDFDDLMAISASDLWGGFIGPVSDASQRYQADGIVIAKLIPQGIRWQFFPDASDLQADQQRGQGDSAAMINAVADYYATRTAVVFDQNDDSQAVTLAIAGVQGGDDYVQLERTLAGLNALQSAHLAELEGDALRFTVRLAASQQALINELTANREIRLMTPQERLDYAGSEKMETSPQQPAGSALDSSDEGVRLNNEPTLEGDVLAEDDTTLWFVWQAS</sequence>
<organism evidence="3 4">
    <name type="scientific">Salinivibrio costicola</name>
    <name type="common">Vibrio costicola</name>
    <dbReference type="NCBI Taxonomy" id="51367"/>
    <lineage>
        <taxon>Bacteria</taxon>
        <taxon>Pseudomonadati</taxon>
        <taxon>Pseudomonadota</taxon>
        <taxon>Gammaproteobacteria</taxon>
        <taxon>Vibrionales</taxon>
        <taxon>Vibrionaceae</taxon>
        <taxon>Salinivibrio</taxon>
    </lineage>
</organism>
<evidence type="ECO:0000256" key="1">
    <source>
        <dbReference type="SAM" id="MobiDB-lite"/>
    </source>
</evidence>
<evidence type="ECO:0000313" key="4">
    <source>
        <dbReference type="Proteomes" id="UP000501408"/>
    </source>
</evidence>
<evidence type="ECO:0000256" key="2">
    <source>
        <dbReference type="SAM" id="SignalP"/>
    </source>
</evidence>
<dbReference type="EMBL" id="CP050266">
    <property type="protein sequence ID" value="QIR05624.1"/>
    <property type="molecule type" value="Genomic_DNA"/>
</dbReference>
<gene>
    <name evidence="3" type="ORF">HBA18_04050</name>
</gene>
<protein>
    <submittedName>
        <fullName evidence="3">DUF2066 domain-containing protein</fullName>
    </submittedName>
</protein>
<evidence type="ECO:0000313" key="3">
    <source>
        <dbReference type="EMBL" id="QIR05624.1"/>
    </source>
</evidence>
<feature type="region of interest" description="Disordered" evidence="1">
    <location>
        <begin position="335"/>
        <end position="365"/>
    </location>
</feature>
<feature type="chain" id="PRO_5045580194" evidence="2">
    <location>
        <begin position="20"/>
        <end position="384"/>
    </location>
</feature>
<dbReference type="RefSeq" id="WP_167314101.1">
    <property type="nucleotide sequence ID" value="NZ_CP050266.1"/>
</dbReference>
<dbReference type="InterPro" id="IPR018642">
    <property type="entry name" value="DUF2066"/>
</dbReference>
<feature type="signal peptide" evidence="2">
    <location>
        <begin position="1"/>
        <end position="19"/>
    </location>
</feature>
<proteinExistence type="predicted"/>
<name>A0ABX6K239_SALCS</name>